<evidence type="ECO:0000256" key="4">
    <source>
        <dbReference type="ARBA" id="ARBA00011744"/>
    </source>
</evidence>
<dbReference type="AlphaFoldDB" id="A0A1I5SNE4"/>
<dbReference type="GO" id="GO:0003984">
    <property type="term" value="F:acetolactate synthase activity"/>
    <property type="evidence" value="ECO:0007669"/>
    <property type="project" value="UniProtKB-UniRule"/>
</dbReference>
<dbReference type="EMBL" id="FOXB01000035">
    <property type="protein sequence ID" value="SFP72239.1"/>
    <property type="molecule type" value="Genomic_DNA"/>
</dbReference>
<dbReference type="PROSITE" id="PS51671">
    <property type="entry name" value="ACT"/>
    <property type="match status" value="1"/>
</dbReference>
<accession>A0A1I5SNE4</accession>
<comment type="subunit">
    <text evidence="4 8">Dimer of large and small chains.</text>
</comment>
<keyword evidence="5 8" id="KW-0028">Amino-acid biosynthesis</keyword>
<gene>
    <name evidence="10" type="ORF">SAMN05216234_13522</name>
</gene>
<comment type="pathway">
    <text evidence="1 8">Amino-acid biosynthesis; L-isoleucine biosynthesis; L-isoleucine from 2-oxobutanoate: step 1/4.</text>
</comment>
<dbReference type="Gene3D" id="3.30.70.260">
    <property type="match status" value="1"/>
</dbReference>
<dbReference type="InterPro" id="IPR019455">
    <property type="entry name" value="Acetolactate_synth_ssu_C"/>
</dbReference>
<feature type="domain" description="ACT" evidence="9">
    <location>
        <begin position="7"/>
        <end position="84"/>
    </location>
</feature>
<protein>
    <recommendedName>
        <fullName evidence="8">Acetolactate synthase small subunit</fullName>
        <shortName evidence="8">AHAS</shortName>
        <shortName evidence="8">ALS</shortName>
        <ecNumber evidence="8">2.2.1.6</ecNumber>
    </recommendedName>
    <alternativeName>
        <fullName evidence="8">Acetohydroxy-acid synthase small subunit</fullName>
    </alternativeName>
</protein>
<evidence type="ECO:0000313" key="10">
    <source>
        <dbReference type="EMBL" id="SFP72239.1"/>
    </source>
</evidence>
<keyword evidence="11" id="KW-1185">Reference proteome</keyword>
<dbReference type="RefSeq" id="WP_218147943.1">
    <property type="nucleotide sequence ID" value="NZ_CP136592.1"/>
</dbReference>
<evidence type="ECO:0000259" key="9">
    <source>
        <dbReference type="PROSITE" id="PS51671"/>
    </source>
</evidence>
<dbReference type="NCBIfam" id="TIGR00119">
    <property type="entry name" value="acolac_sm"/>
    <property type="match status" value="1"/>
</dbReference>
<comment type="catalytic activity">
    <reaction evidence="7 8">
        <text>2 pyruvate + H(+) = (2S)-2-acetolactate + CO2</text>
        <dbReference type="Rhea" id="RHEA:25249"/>
        <dbReference type="ChEBI" id="CHEBI:15361"/>
        <dbReference type="ChEBI" id="CHEBI:15378"/>
        <dbReference type="ChEBI" id="CHEBI:16526"/>
        <dbReference type="ChEBI" id="CHEBI:58476"/>
        <dbReference type="EC" id="2.2.1.6"/>
    </reaction>
</comment>
<comment type="similarity">
    <text evidence="3 8">Belongs to the acetolactate synthase small subunit family.</text>
</comment>
<evidence type="ECO:0000256" key="1">
    <source>
        <dbReference type="ARBA" id="ARBA00004974"/>
    </source>
</evidence>
<dbReference type="PANTHER" id="PTHR30239:SF0">
    <property type="entry name" value="ACETOLACTATE SYNTHASE SMALL SUBUNIT 1, CHLOROPLASTIC"/>
    <property type="match status" value="1"/>
</dbReference>
<dbReference type="InterPro" id="IPR054480">
    <property type="entry name" value="AHAS_small-like_ACT"/>
</dbReference>
<dbReference type="SUPFAM" id="SSF55021">
    <property type="entry name" value="ACT-like"/>
    <property type="match status" value="2"/>
</dbReference>
<dbReference type="Proteomes" id="UP000199227">
    <property type="component" value="Unassembled WGS sequence"/>
</dbReference>
<dbReference type="UniPathway" id="UPA00049">
    <property type="reaction ID" value="UER00059"/>
</dbReference>
<evidence type="ECO:0000256" key="7">
    <source>
        <dbReference type="ARBA" id="ARBA00048670"/>
    </source>
</evidence>
<name>A0A1I5SNE4_9BACT</name>
<dbReference type="Pfam" id="PF22629">
    <property type="entry name" value="ACT_AHAS_ss"/>
    <property type="match status" value="1"/>
</dbReference>
<dbReference type="STRING" id="223786.SAMN05216234_13522"/>
<proteinExistence type="inferred from homology"/>
<dbReference type="UniPathway" id="UPA00047">
    <property type="reaction ID" value="UER00055"/>
</dbReference>
<dbReference type="GO" id="GO:1990610">
    <property type="term" value="F:acetolactate synthase regulator activity"/>
    <property type="evidence" value="ECO:0007669"/>
    <property type="project" value="UniProtKB-UniRule"/>
</dbReference>
<dbReference type="InterPro" id="IPR039557">
    <property type="entry name" value="AHAS_ACT"/>
</dbReference>
<evidence type="ECO:0000256" key="3">
    <source>
        <dbReference type="ARBA" id="ARBA00006341"/>
    </source>
</evidence>
<dbReference type="InterPro" id="IPR004789">
    <property type="entry name" value="Acetalactate_synth_ssu"/>
</dbReference>
<dbReference type="PANTHER" id="PTHR30239">
    <property type="entry name" value="ACETOLACTATE SYNTHASE SMALL SUBUNIT"/>
    <property type="match status" value="1"/>
</dbReference>
<evidence type="ECO:0000256" key="2">
    <source>
        <dbReference type="ARBA" id="ARBA00005025"/>
    </source>
</evidence>
<organism evidence="10 11">
    <name type="scientific">Hydrogenimonas thermophila</name>
    <dbReference type="NCBI Taxonomy" id="223786"/>
    <lineage>
        <taxon>Bacteria</taxon>
        <taxon>Pseudomonadati</taxon>
        <taxon>Campylobacterota</taxon>
        <taxon>Epsilonproteobacteria</taxon>
        <taxon>Campylobacterales</taxon>
        <taxon>Hydrogenimonadaceae</taxon>
        <taxon>Hydrogenimonas</taxon>
    </lineage>
</organism>
<dbReference type="EC" id="2.2.1.6" evidence="8"/>
<dbReference type="InterPro" id="IPR045865">
    <property type="entry name" value="ACT-like_dom_sf"/>
</dbReference>
<evidence type="ECO:0000256" key="8">
    <source>
        <dbReference type="RuleBase" id="RU368092"/>
    </source>
</evidence>
<dbReference type="Gene3D" id="3.30.70.1150">
    <property type="entry name" value="ACT-like. Chain A, domain 2"/>
    <property type="match status" value="1"/>
</dbReference>
<keyword evidence="6 8" id="KW-0100">Branched-chain amino acid biosynthesis</keyword>
<comment type="function">
    <text evidence="8">Catalyzes the conversion of 2 pyruvate molecules into acetolactate in the first common step of the biosynthetic pathway of the branched-amino acids such as leucine, isoleucine, and valine.</text>
</comment>
<comment type="pathway">
    <text evidence="2 8">Amino-acid biosynthesis; L-valine biosynthesis; L-valine from pyruvate: step 1/4.</text>
</comment>
<reference evidence="10 11" key="1">
    <citation type="submission" date="2016-10" db="EMBL/GenBank/DDBJ databases">
        <authorList>
            <person name="de Groot N.N."/>
        </authorList>
    </citation>
    <scope>NUCLEOTIDE SEQUENCE [LARGE SCALE GENOMIC DNA]</scope>
    <source>
        <strain evidence="10 11">EP1-55-1</strain>
    </source>
</reference>
<keyword evidence="8" id="KW-0808">Transferase</keyword>
<dbReference type="GO" id="GO:0009099">
    <property type="term" value="P:L-valine biosynthetic process"/>
    <property type="evidence" value="ECO:0007669"/>
    <property type="project" value="UniProtKB-UniRule"/>
</dbReference>
<evidence type="ECO:0000256" key="5">
    <source>
        <dbReference type="ARBA" id="ARBA00022605"/>
    </source>
</evidence>
<evidence type="ECO:0000313" key="11">
    <source>
        <dbReference type="Proteomes" id="UP000199227"/>
    </source>
</evidence>
<dbReference type="NCBIfam" id="NF008864">
    <property type="entry name" value="PRK11895.1"/>
    <property type="match status" value="1"/>
</dbReference>
<dbReference type="CDD" id="cd04878">
    <property type="entry name" value="ACT_AHAS"/>
    <property type="match status" value="1"/>
</dbReference>
<dbReference type="InterPro" id="IPR002912">
    <property type="entry name" value="ACT_dom"/>
</dbReference>
<dbReference type="GO" id="GO:0005829">
    <property type="term" value="C:cytosol"/>
    <property type="evidence" value="ECO:0007669"/>
    <property type="project" value="TreeGrafter"/>
</dbReference>
<dbReference type="GO" id="GO:0009097">
    <property type="term" value="P:isoleucine biosynthetic process"/>
    <property type="evidence" value="ECO:0007669"/>
    <property type="project" value="UniProtKB-UniRule"/>
</dbReference>
<dbReference type="Pfam" id="PF10369">
    <property type="entry name" value="ALS_ss_C"/>
    <property type="match status" value="1"/>
</dbReference>
<evidence type="ECO:0000256" key="6">
    <source>
        <dbReference type="ARBA" id="ARBA00023304"/>
    </source>
</evidence>
<dbReference type="InterPro" id="IPR027271">
    <property type="entry name" value="Acetolactate_synth/TF_NikR_C"/>
</dbReference>
<sequence>MKVERRVISVIVQNEHSVLTRITGLFAARGYNIETLTVAPIPDSDMSRLTIETKGNVRVIEQIIKQLHKLIPTFKVIEHEEMIEKEMVLMKFPINESLANIQALCEAYNGGIMNVSSQHIITMVADEPKRVKHFIEAAQRFHPVEVVRGGVVAMERD</sequence>